<dbReference type="InterPro" id="IPR017871">
    <property type="entry name" value="ABC_transporter-like_CS"/>
</dbReference>
<dbReference type="Proteomes" id="UP001281761">
    <property type="component" value="Unassembled WGS sequence"/>
</dbReference>
<dbReference type="SUPFAM" id="SSF52540">
    <property type="entry name" value="P-loop containing nucleoside triphosphate hydrolases"/>
    <property type="match status" value="1"/>
</dbReference>
<comment type="caution">
    <text evidence="6">The sequence shown here is derived from an EMBL/GenBank/DDBJ whole genome shotgun (WGS) entry which is preliminary data.</text>
</comment>
<feature type="compositionally biased region" description="Polar residues" evidence="3">
    <location>
        <begin position="324"/>
        <end position="334"/>
    </location>
</feature>
<feature type="compositionally biased region" description="Basic and acidic residues" evidence="3">
    <location>
        <begin position="613"/>
        <end position="624"/>
    </location>
</feature>
<reference evidence="6 7" key="1">
    <citation type="journal article" date="2022" name="bioRxiv">
        <title>Genomics of Preaxostyla Flagellates Illuminates Evolutionary Transitions and the Path Towards Mitochondrial Loss.</title>
        <authorList>
            <person name="Novak L.V.F."/>
            <person name="Treitli S.C."/>
            <person name="Pyrih J."/>
            <person name="Halakuc P."/>
            <person name="Pipaliya S.V."/>
            <person name="Vacek V."/>
            <person name="Brzon O."/>
            <person name="Soukal P."/>
            <person name="Eme L."/>
            <person name="Dacks J.B."/>
            <person name="Karnkowska A."/>
            <person name="Elias M."/>
            <person name="Hampl V."/>
        </authorList>
    </citation>
    <scope>NUCLEOTIDE SEQUENCE [LARGE SCALE GENOMIC DNA]</scope>
    <source>
        <strain evidence="6">NAU3</strain>
        <tissue evidence="6">Gut</tissue>
    </source>
</reference>
<dbReference type="Pfam" id="PF00005">
    <property type="entry name" value="ABC_tran"/>
    <property type="match status" value="1"/>
</dbReference>
<feature type="region of interest" description="Disordered" evidence="3">
    <location>
        <begin position="605"/>
        <end position="696"/>
    </location>
</feature>
<proteinExistence type="predicted"/>
<accession>A0ABQ9X7L9</accession>
<dbReference type="InterPro" id="IPR027417">
    <property type="entry name" value="P-loop_NTPase"/>
</dbReference>
<keyword evidence="4" id="KW-0812">Transmembrane</keyword>
<feature type="region of interest" description="Disordered" evidence="3">
    <location>
        <begin position="304"/>
        <end position="335"/>
    </location>
</feature>
<keyword evidence="4" id="KW-1133">Transmembrane helix</keyword>
<feature type="compositionally biased region" description="Pro residues" evidence="3">
    <location>
        <begin position="370"/>
        <end position="382"/>
    </location>
</feature>
<dbReference type="PANTHER" id="PTHR24223">
    <property type="entry name" value="ATP-BINDING CASSETTE SUB-FAMILY C"/>
    <property type="match status" value="1"/>
</dbReference>
<feature type="transmembrane region" description="Helical" evidence="4">
    <location>
        <begin position="96"/>
        <end position="122"/>
    </location>
</feature>
<dbReference type="CDD" id="cd03250">
    <property type="entry name" value="ABCC_MRP_domain1"/>
    <property type="match status" value="1"/>
</dbReference>
<dbReference type="InterPro" id="IPR003439">
    <property type="entry name" value="ABC_transporter-like_ATP-bd"/>
</dbReference>
<feature type="compositionally biased region" description="Polar residues" evidence="3">
    <location>
        <begin position="625"/>
        <end position="640"/>
    </location>
</feature>
<evidence type="ECO:0000256" key="4">
    <source>
        <dbReference type="SAM" id="Phobius"/>
    </source>
</evidence>
<feature type="region of interest" description="Disordered" evidence="3">
    <location>
        <begin position="360"/>
        <end position="396"/>
    </location>
</feature>
<evidence type="ECO:0000313" key="7">
    <source>
        <dbReference type="Proteomes" id="UP001281761"/>
    </source>
</evidence>
<dbReference type="InterPro" id="IPR003593">
    <property type="entry name" value="AAA+_ATPase"/>
</dbReference>
<protein>
    <submittedName>
        <fullName evidence="6">Multidrug resistance-associated protein</fullName>
    </submittedName>
</protein>
<keyword evidence="7" id="KW-1185">Reference proteome</keyword>
<evidence type="ECO:0000259" key="5">
    <source>
        <dbReference type="PROSITE" id="PS50893"/>
    </source>
</evidence>
<name>A0ABQ9X7L9_9EUKA</name>
<dbReference type="SMART" id="SM00382">
    <property type="entry name" value="AAA"/>
    <property type="match status" value="1"/>
</dbReference>
<evidence type="ECO:0000313" key="6">
    <source>
        <dbReference type="EMBL" id="KAK2946450.1"/>
    </source>
</evidence>
<evidence type="ECO:0000256" key="2">
    <source>
        <dbReference type="ARBA" id="ARBA00022840"/>
    </source>
</evidence>
<keyword evidence="4" id="KW-0472">Membrane</keyword>
<feature type="domain" description="ABC transporter" evidence="5">
    <location>
        <begin position="380"/>
        <end position="602"/>
    </location>
</feature>
<evidence type="ECO:0000256" key="1">
    <source>
        <dbReference type="ARBA" id="ARBA00022741"/>
    </source>
</evidence>
<gene>
    <name evidence="6" type="ORF">BLNAU_18615</name>
</gene>
<keyword evidence="2" id="KW-0067">ATP-binding</keyword>
<dbReference type="Gene3D" id="3.40.50.300">
    <property type="entry name" value="P-loop containing nucleotide triphosphate hydrolases"/>
    <property type="match status" value="1"/>
</dbReference>
<organism evidence="6 7">
    <name type="scientific">Blattamonas nauphoetae</name>
    <dbReference type="NCBI Taxonomy" id="2049346"/>
    <lineage>
        <taxon>Eukaryota</taxon>
        <taxon>Metamonada</taxon>
        <taxon>Preaxostyla</taxon>
        <taxon>Oxymonadida</taxon>
        <taxon>Blattamonas</taxon>
    </lineage>
</organism>
<dbReference type="PROSITE" id="PS00211">
    <property type="entry name" value="ABC_TRANSPORTER_1"/>
    <property type="match status" value="1"/>
</dbReference>
<evidence type="ECO:0000256" key="3">
    <source>
        <dbReference type="SAM" id="MobiDB-lite"/>
    </source>
</evidence>
<dbReference type="InterPro" id="IPR050173">
    <property type="entry name" value="ABC_transporter_C-like"/>
</dbReference>
<keyword evidence="1" id="KW-0547">Nucleotide-binding</keyword>
<feature type="compositionally biased region" description="Polar residues" evidence="3">
    <location>
        <begin position="651"/>
        <end position="668"/>
    </location>
</feature>
<dbReference type="EMBL" id="JARBJD010000228">
    <property type="protein sequence ID" value="KAK2946450.1"/>
    <property type="molecule type" value="Genomic_DNA"/>
</dbReference>
<dbReference type="PROSITE" id="PS50893">
    <property type="entry name" value="ABC_TRANSPORTER_2"/>
    <property type="match status" value="1"/>
</dbReference>
<sequence length="767" mass="83837">MEKIRVTPSVGASNITSLPSRSSTLNTITTGTTDSIASLTITGMLNYSTSAFTNKKIVFDTYSFTPRPFTNLPIPHLHILIITVFDRNPIEGRHNLNLISIAVWLVLMPVSMVATMMMGVAMQKYLGTNDEFNKTMNETLQGMRVVVAFMAAGLDQATARVDVVTICVELSSSSGFMHSLLLALSLVQETSCLCADQPAITGDVERVNRRVCVRGSIAFCHQIAWINNSTVRGRKTMRTTMLPMDMEAAMMMNVSLKRLAQFLYLPEMEEVEDSAETRLRNPSIAVEIEGAKAAAALRAQTNTTSGFGHETTDAPSSPVHPEYQHSSVTPSTEPFTKGSEGVFKMAANNEDAMDGEFNEDEAASNTINPPATPTMTPTPPRTPTAMSTASSGDGPTLQEMNISIRKGSLTMIVGEVGSGKSSFGAAIVGDVEHVNGTVCVRGSIAFCPQIAWINNNTVRGNITFNAAFDKEKYWETVRICALEPDFKVYAAGDETVIGEMGVNLSGGQKARIQLARAMYSDRDIVEMDDPLSAVDAHVGRMQMDECILGRLKGKSVVLMTNQIQFLDRADKVVTLKDGKIIGQGRYEELREQGINFDEFIIQKEKKEKKKEKEKKGAAQHEKTSRLNIQDAENTSTSADLLTNADEHETDSNNQSSCTPSPTLSNTASPFEDKEKAKKAARQMMMEEEQSTDFSFHTSATESRHLSLEAGKVIFTLLKSNRTSFEHIDSDFCDRTGRTFGPKPIATESASLSADWCDLEASLLTSSL</sequence>